<evidence type="ECO:0000256" key="6">
    <source>
        <dbReference type="ARBA" id="ARBA00023163"/>
    </source>
</evidence>
<protein>
    <submittedName>
        <fullName evidence="7">Transcriptional repressor</fullName>
    </submittedName>
</protein>
<evidence type="ECO:0000256" key="1">
    <source>
        <dbReference type="ARBA" id="ARBA00007957"/>
    </source>
</evidence>
<dbReference type="InterPro" id="IPR036390">
    <property type="entry name" value="WH_DNA-bd_sf"/>
</dbReference>
<keyword evidence="3" id="KW-0862">Zinc</keyword>
<sequence>MDPVGFESHDHDHCISTALTVAEAECREKGLQLTPVRKRVLELLLSRHKAMGAYDVLETLREEGLGSQPPVAYRALDFLVTHGFAHRIERLNAFIACAHPGERHAPSFLICRGCSAVAEAPGRPAARALRGAAEDMGFVLERVMIEAEGLCPECAHEGSAA</sequence>
<dbReference type="InterPro" id="IPR002481">
    <property type="entry name" value="FUR"/>
</dbReference>
<reference evidence="7 8" key="1">
    <citation type="submission" date="2023-01" db="EMBL/GenBank/DDBJ databases">
        <title>Thalassococcus onchidii sp. nov., isolated from a marine invertebrate from the South China Sea.</title>
        <authorList>
            <person name="Xu S."/>
            <person name="Liu Z."/>
            <person name="Xu Y."/>
        </authorList>
    </citation>
    <scope>NUCLEOTIDE SEQUENCE [LARGE SCALE GENOMIC DNA]</scope>
    <source>
        <strain evidence="7 8">KCTC 32084</strain>
    </source>
</reference>
<proteinExistence type="inferred from homology"/>
<keyword evidence="2" id="KW-0678">Repressor</keyword>
<organism evidence="7 8">
    <name type="scientific">Thalassococcus lentus</name>
    <dbReference type="NCBI Taxonomy" id="1210524"/>
    <lineage>
        <taxon>Bacteria</taxon>
        <taxon>Pseudomonadati</taxon>
        <taxon>Pseudomonadota</taxon>
        <taxon>Alphaproteobacteria</taxon>
        <taxon>Rhodobacterales</taxon>
        <taxon>Roseobacteraceae</taxon>
        <taxon>Thalassococcus</taxon>
    </lineage>
</organism>
<gene>
    <name evidence="7" type="ORF">PFY00_11915</name>
</gene>
<evidence type="ECO:0000313" key="7">
    <source>
        <dbReference type="EMBL" id="MDA7425436.1"/>
    </source>
</evidence>
<dbReference type="Proteomes" id="UP001210720">
    <property type="component" value="Unassembled WGS sequence"/>
</dbReference>
<name>A0ABT4XTX9_9RHOB</name>
<keyword evidence="8" id="KW-1185">Reference proteome</keyword>
<dbReference type="InterPro" id="IPR036388">
    <property type="entry name" value="WH-like_DNA-bd_sf"/>
</dbReference>
<comment type="caution">
    <text evidence="7">The sequence shown here is derived from an EMBL/GenBank/DDBJ whole genome shotgun (WGS) entry which is preliminary data.</text>
</comment>
<dbReference type="PANTHER" id="PTHR33202:SF6">
    <property type="entry name" value="ZINC UPTAKE REGULATION PROTEIN"/>
    <property type="match status" value="1"/>
</dbReference>
<dbReference type="InterPro" id="IPR043135">
    <property type="entry name" value="Fur_C"/>
</dbReference>
<keyword evidence="5" id="KW-0238">DNA-binding</keyword>
<dbReference type="EMBL" id="JAQIOY010000003">
    <property type="protein sequence ID" value="MDA7425436.1"/>
    <property type="molecule type" value="Genomic_DNA"/>
</dbReference>
<accession>A0ABT4XTX9</accession>
<evidence type="ECO:0000256" key="5">
    <source>
        <dbReference type="ARBA" id="ARBA00023125"/>
    </source>
</evidence>
<evidence type="ECO:0000256" key="2">
    <source>
        <dbReference type="ARBA" id="ARBA00022491"/>
    </source>
</evidence>
<keyword evidence="6" id="KW-0804">Transcription</keyword>
<keyword evidence="4" id="KW-0805">Transcription regulation</keyword>
<evidence type="ECO:0000256" key="4">
    <source>
        <dbReference type="ARBA" id="ARBA00023015"/>
    </source>
</evidence>
<dbReference type="Gene3D" id="1.10.10.10">
    <property type="entry name" value="Winged helix-like DNA-binding domain superfamily/Winged helix DNA-binding domain"/>
    <property type="match status" value="1"/>
</dbReference>
<dbReference type="PANTHER" id="PTHR33202">
    <property type="entry name" value="ZINC UPTAKE REGULATION PROTEIN"/>
    <property type="match status" value="1"/>
</dbReference>
<dbReference type="RefSeq" id="WP_271432775.1">
    <property type="nucleotide sequence ID" value="NZ_JAQIOY010000003.1"/>
</dbReference>
<evidence type="ECO:0000256" key="3">
    <source>
        <dbReference type="ARBA" id="ARBA00022833"/>
    </source>
</evidence>
<evidence type="ECO:0000313" key="8">
    <source>
        <dbReference type="Proteomes" id="UP001210720"/>
    </source>
</evidence>
<dbReference type="Gene3D" id="3.30.1490.190">
    <property type="match status" value="1"/>
</dbReference>
<dbReference type="SUPFAM" id="SSF46785">
    <property type="entry name" value="Winged helix' DNA-binding domain"/>
    <property type="match status" value="1"/>
</dbReference>
<comment type="similarity">
    <text evidence="1">Belongs to the Fur family.</text>
</comment>